<keyword evidence="2" id="KW-1185">Reference proteome</keyword>
<protein>
    <submittedName>
        <fullName evidence="1">Uncharacterized protein</fullName>
    </submittedName>
</protein>
<dbReference type="Proteomes" id="UP000235589">
    <property type="component" value="Chromosome"/>
</dbReference>
<organism evidence="1 2">
    <name type="scientific">Monoglobus pectinilyticus</name>
    <dbReference type="NCBI Taxonomy" id="1981510"/>
    <lineage>
        <taxon>Bacteria</taxon>
        <taxon>Bacillati</taxon>
        <taxon>Bacillota</taxon>
        <taxon>Clostridia</taxon>
        <taxon>Monoglobales</taxon>
        <taxon>Monoglobaceae</taxon>
        <taxon>Monoglobus</taxon>
    </lineage>
</organism>
<evidence type="ECO:0000313" key="1">
    <source>
        <dbReference type="EMBL" id="AUO19290.1"/>
    </source>
</evidence>
<dbReference type="AlphaFoldDB" id="A0A2K9P225"/>
<reference evidence="1 2" key="1">
    <citation type="submission" date="2017-04" db="EMBL/GenBank/DDBJ databases">
        <title>Monoglobus pectinilyticus 14 draft genome.</title>
        <authorList>
            <person name="Kim C."/>
            <person name="Rosendale D.I."/>
            <person name="Kelly W.J."/>
            <person name="Tannock G.W."/>
            <person name="Patchett M.L."/>
            <person name="Jordens J.Z."/>
        </authorList>
    </citation>
    <scope>NUCLEOTIDE SEQUENCE [LARGE SCALE GENOMIC DNA]</scope>
    <source>
        <strain evidence="1 2">14</strain>
    </source>
</reference>
<dbReference type="KEGG" id="mpec:B9O19_01127"/>
<proteinExistence type="predicted"/>
<name>A0A2K9P225_9FIRM</name>
<sequence>MAAVKSFLQSLFQKEPRKSASAVKPLKDSVRMIIIKSPR</sequence>
<gene>
    <name evidence="1" type="ORF">B9O19_01127</name>
</gene>
<evidence type="ECO:0000313" key="2">
    <source>
        <dbReference type="Proteomes" id="UP000235589"/>
    </source>
</evidence>
<accession>A0A2K9P225</accession>
<dbReference type="EMBL" id="CP020991">
    <property type="protein sequence ID" value="AUO19290.1"/>
    <property type="molecule type" value="Genomic_DNA"/>
</dbReference>